<dbReference type="InterPro" id="IPR011576">
    <property type="entry name" value="Pyridox_Oxase_N"/>
</dbReference>
<comment type="caution">
    <text evidence="3">The sequence shown here is derived from an EMBL/GenBank/DDBJ whole genome shotgun (WGS) entry which is preliminary data.</text>
</comment>
<dbReference type="InterPro" id="IPR019920">
    <property type="entry name" value="F420-binding_dom_put"/>
</dbReference>
<dbReference type="Pfam" id="PF01243">
    <property type="entry name" value="PNPOx_N"/>
    <property type="match status" value="1"/>
</dbReference>
<dbReference type="InterPro" id="IPR012349">
    <property type="entry name" value="Split_barrel_FMN-bd"/>
</dbReference>
<dbReference type="AlphaFoldDB" id="A0A086MQX7"/>
<feature type="domain" description="Pyridoxamine 5'-phosphate oxidase N-terminal" evidence="2">
    <location>
        <begin position="6"/>
        <end position="130"/>
    </location>
</feature>
<dbReference type="SUPFAM" id="SSF50475">
    <property type="entry name" value="FMN-binding split barrel"/>
    <property type="match status" value="1"/>
</dbReference>
<dbReference type="GO" id="GO:0016627">
    <property type="term" value="F:oxidoreductase activity, acting on the CH-CH group of donors"/>
    <property type="evidence" value="ECO:0007669"/>
    <property type="project" value="TreeGrafter"/>
</dbReference>
<dbReference type="GO" id="GO:0070967">
    <property type="term" value="F:coenzyme F420 binding"/>
    <property type="evidence" value="ECO:0007669"/>
    <property type="project" value="TreeGrafter"/>
</dbReference>
<keyword evidence="1" id="KW-0560">Oxidoreductase</keyword>
<accession>A0A086MQX7</accession>
<dbReference type="NCBIfam" id="TIGR03618">
    <property type="entry name" value="Rv1155_F420"/>
    <property type="match status" value="1"/>
</dbReference>
<dbReference type="PANTHER" id="PTHR35176">
    <property type="entry name" value="HEME OXYGENASE HI_0854-RELATED"/>
    <property type="match status" value="1"/>
</dbReference>
<dbReference type="PANTHER" id="PTHR35176:SF6">
    <property type="entry name" value="HEME OXYGENASE HI_0854-RELATED"/>
    <property type="match status" value="1"/>
</dbReference>
<evidence type="ECO:0000313" key="4">
    <source>
        <dbReference type="Proteomes" id="UP000029095"/>
    </source>
</evidence>
<keyword evidence="4" id="KW-1185">Reference proteome</keyword>
<protein>
    <submittedName>
        <fullName evidence="3">F420-dependent oxidoreductase</fullName>
    </submittedName>
</protein>
<dbReference type="STRING" id="1915400.FM21_35580"/>
<dbReference type="InterPro" id="IPR052019">
    <property type="entry name" value="F420H2_bilvrd_red/Heme_oxyg"/>
</dbReference>
<gene>
    <name evidence="3" type="ORF">FM21_35580</name>
</gene>
<proteinExistence type="predicted"/>
<dbReference type="RefSeq" id="WP_043386397.1">
    <property type="nucleotide sequence ID" value="NZ_KN039951.1"/>
</dbReference>
<organism evidence="3 4">
    <name type="scientific">Streptomyces mutabilis</name>
    <dbReference type="NCBI Taxonomy" id="67332"/>
    <lineage>
        <taxon>Bacteria</taxon>
        <taxon>Bacillati</taxon>
        <taxon>Actinomycetota</taxon>
        <taxon>Actinomycetes</taxon>
        <taxon>Kitasatosporales</taxon>
        <taxon>Streptomycetaceae</taxon>
        <taxon>Streptomyces</taxon>
    </lineage>
</organism>
<evidence type="ECO:0000313" key="3">
    <source>
        <dbReference type="EMBL" id="KFG71295.1"/>
    </source>
</evidence>
<sequence length="141" mass="16164">MSKPPLPPEAVELLRRPNPCVMATVRSDGAPVSTATWYLWEDDGRVLINFDAGRVRLKHVRRDPRVTLTVLADDNWYTHVTLIGRVTDIRDDEDLAGIDRLSRQYTGNPYPDRVRPRVSAWVEVERWHGWGAMKDNDQAST</sequence>
<dbReference type="Gene3D" id="2.30.110.10">
    <property type="entry name" value="Electron Transport, Fmn-binding Protein, Chain A"/>
    <property type="match status" value="1"/>
</dbReference>
<reference evidence="3 4" key="1">
    <citation type="submission" date="2014-05" db="EMBL/GenBank/DDBJ databases">
        <title>Complete genome sequence of the Streptomyces mutabilis TRM45540.</title>
        <authorList>
            <person name="Luo X."/>
            <person name="Zhang L."/>
        </authorList>
    </citation>
    <scope>NUCLEOTIDE SEQUENCE [LARGE SCALE GENOMIC DNA]</scope>
    <source>
        <strain evidence="3 4">TRM45540</strain>
    </source>
</reference>
<dbReference type="HOGENOM" id="CLU_123922_3_1_11"/>
<dbReference type="EMBL" id="JNFQ01000008">
    <property type="protein sequence ID" value="KFG71295.1"/>
    <property type="molecule type" value="Genomic_DNA"/>
</dbReference>
<name>A0A086MQX7_9ACTN</name>
<dbReference type="Proteomes" id="UP000029095">
    <property type="component" value="Unassembled WGS sequence"/>
</dbReference>
<dbReference type="GO" id="GO:0005829">
    <property type="term" value="C:cytosol"/>
    <property type="evidence" value="ECO:0007669"/>
    <property type="project" value="TreeGrafter"/>
</dbReference>
<evidence type="ECO:0000259" key="2">
    <source>
        <dbReference type="Pfam" id="PF01243"/>
    </source>
</evidence>
<evidence type="ECO:0000256" key="1">
    <source>
        <dbReference type="ARBA" id="ARBA00023002"/>
    </source>
</evidence>